<dbReference type="InterPro" id="IPR024041">
    <property type="entry name" value="NH4_transpt_AmtB-like_dom"/>
</dbReference>
<feature type="region of interest" description="Disordered" evidence="5">
    <location>
        <begin position="137"/>
        <end position="162"/>
    </location>
</feature>
<feature type="compositionally biased region" description="Basic and acidic residues" evidence="5">
    <location>
        <begin position="224"/>
        <end position="233"/>
    </location>
</feature>
<feature type="domain" description="Nuclear pore complex NUP2/50/61" evidence="8">
    <location>
        <begin position="4"/>
        <end position="112"/>
    </location>
</feature>
<dbReference type="Pfam" id="PF00909">
    <property type="entry name" value="Ammonium_transp"/>
    <property type="match status" value="1"/>
</dbReference>
<dbReference type="EMBL" id="CP092874">
    <property type="protein sequence ID" value="UYV75300.1"/>
    <property type="molecule type" value="Genomic_DNA"/>
</dbReference>
<dbReference type="InterPro" id="IPR015007">
    <property type="entry name" value="NUP2/50/61"/>
</dbReference>
<organism evidence="9 10">
    <name type="scientific">Cordylochernes scorpioides</name>
    <dbReference type="NCBI Taxonomy" id="51811"/>
    <lineage>
        <taxon>Eukaryota</taxon>
        <taxon>Metazoa</taxon>
        <taxon>Ecdysozoa</taxon>
        <taxon>Arthropoda</taxon>
        <taxon>Chelicerata</taxon>
        <taxon>Arachnida</taxon>
        <taxon>Pseudoscorpiones</taxon>
        <taxon>Cheliferoidea</taxon>
        <taxon>Chernetidae</taxon>
        <taxon>Cordylochernes</taxon>
    </lineage>
</organism>
<sequence>MSSSKRRATSDLNSDNWDKEDSDPEEPGEFAKVDQVQLSQRIVKKAKRSLNSSDISRLDFYATTGEEAGSIPIQKKRKIDSVEQEETTMNIKKEVTHQSDSGSKASPFSGFKGFTNKPSSGALFSFGAGSSTAAPAIPATSTPATSTPATSTLATSTPASITTSTRPKDYFHSLARLNEAVLKWLQEHFDKHAYCDFTPVFKDYAEHLKKLDKEYPLTTSSSSDKPKAEDKPEPAVSKGGTNGFGSIFKMPPTSKPPPLFPSSLPTTTTSSGTAATTTTSSSTFLSSAVTPPTFSFITQPAVTPTVVPLSAEATKSFSFGTAPLSKPSSVTQSYPDDLGDITKPIKRKRPARSWLEEVKKTTRRSLDELPLTMHASEISEDDATWILTGAFIIFTMQSGFSLMESGLVAKRCEVHAMLKNVGDVVFSGLAYWMFGYGLTVGGGPEAWLLDVPEEEMGTTYAAFVYQLSLAATTGTIVSGALAERCRFGPYCGLAFLLGVAYCGPARWMKYGLLHNLGAVDQASCAAVHLVGGSSAFISILYLGPRIIKPQVPASPSNALLGTFILCVDSELEDVTPLDEKLLREGLQLSGKLEIFFIQNDNDVERALKFQRDLKFCMSGYRELYKELVKPSQRLITDYLVKEKKSLKFLKKHYHVDLMT</sequence>
<dbReference type="InterPro" id="IPR029020">
    <property type="entry name" value="Ammonium/urea_transptr"/>
</dbReference>
<gene>
    <name evidence="9" type="ORF">LAZ67_12003382</name>
</gene>
<dbReference type="PANTHER" id="PTHR11730">
    <property type="entry name" value="AMMONIUM TRANSPORTER"/>
    <property type="match status" value="1"/>
</dbReference>
<keyword evidence="2 6" id="KW-0812">Transmembrane</keyword>
<feature type="compositionally biased region" description="Acidic residues" evidence="5">
    <location>
        <begin position="18"/>
        <end position="28"/>
    </location>
</feature>
<reference evidence="9 10" key="1">
    <citation type="submission" date="2022-01" db="EMBL/GenBank/DDBJ databases">
        <title>A chromosomal length assembly of Cordylochernes scorpioides.</title>
        <authorList>
            <person name="Zeh D."/>
            <person name="Zeh J."/>
        </authorList>
    </citation>
    <scope>NUCLEOTIDE SEQUENCE [LARGE SCALE GENOMIC DNA]</scope>
    <source>
        <strain evidence="9">IN4F17</strain>
        <tissue evidence="9">Whole Body</tissue>
    </source>
</reference>
<feature type="region of interest" description="Disordered" evidence="5">
    <location>
        <begin position="1"/>
        <end position="34"/>
    </location>
</feature>
<evidence type="ECO:0000313" key="10">
    <source>
        <dbReference type="Proteomes" id="UP001235939"/>
    </source>
</evidence>
<feature type="transmembrane region" description="Helical" evidence="6">
    <location>
        <begin position="383"/>
        <end position="403"/>
    </location>
</feature>
<feature type="transmembrane region" description="Helical" evidence="6">
    <location>
        <begin position="463"/>
        <end position="482"/>
    </location>
</feature>
<dbReference type="SUPFAM" id="SSF111352">
    <property type="entry name" value="Ammonium transporter"/>
    <property type="match status" value="1"/>
</dbReference>
<evidence type="ECO:0000256" key="1">
    <source>
        <dbReference type="ARBA" id="ARBA00004141"/>
    </source>
</evidence>
<evidence type="ECO:0000256" key="6">
    <source>
        <dbReference type="SAM" id="Phobius"/>
    </source>
</evidence>
<feature type="compositionally biased region" description="Low complexity" evidence="5">
    <location>
        <begin position="261"/>
        <end position="284"/>
    </location>
</feature>
<feature type="transmembrane region" description="Helical" evidence="6">
    <location>
        <begin position="489"/>
        <end position="507"/>
    </location>
</feature>
<dbReference type="Proteomes" id="UP001235939">
    <property type="component" value="Chromosome 12"/>
</dbReference>
<name>A0ABY6L786_9ARAC</name>
<evidence type="ECO:0000259" key="8">
    <source>
        <dbReference type="Pfam" id="PF08911"/>
    </source>
</evidence>
<keyword evidence="10" id="KW-1185">Reference proteome</keyword>
<evidence type="ECO:0000256" key="4">
    <source>
        <dbReference type="ARBA" id="ARBA00023136"/>
    </source>
</evidence>
<feature type="transmembrane region" description="Helical" evidence="6">
    <location>
        <begin position="424"/>
        <end position="443"/>
    </location>
</feature>
<evidence type="ECO:0000259" key="7">
    <source>
        <dbReference type="Pfam" id="PF00909"/>
    </source>
</evidence>
<evidence type="ECO:0000256" key="5">
    <source>
        <dbReference type="SAM" id="MobiDB-lite"/>
    </source>
</evidence>
<protein>
    <submittedName>
        <fullName evidence="9">Amt-3</fullName>
    </submittedName>
</protein>
<feature type="transmembrane region" description="Helical" evidence="6">
    <location>
        <begin position="519"/>
        <end position="542"/>
    </location>
</feature>
<dbReference type="PANTHER" id="PTHR11730:SF58">
    <property type="entry name" value="AMMONIUM TRANSPORTER"/>
    <property type="match status" value="1"/>
</dbReference>
<keyword evidence="3 6" id="KW-1133">Transmembrane helix</keyword>
<comment type="subcellular location">
    <subcellularLocation>
        <location evidence="1">Membrane</location>
        <topology evidence="1">Multi-pass membrane protein</topology>
    </subcellularLocation>
</comment>
<keyword evidence="4 6" id="KW-0472">Membrane</keyword>
<dbReference type="Pfam" id="PF08911">
    <property type="entry name" value="NUP50"/>
    <property type="match status" value="1"/>
</dbReference>
<evidence type="ECO:0000256" key="2">
    <source>
        <dbReference type="ARBA" id="ARBA00022692"/>
    </source>
</evidence>
<dbReference type="Gene3D" id="1.10.3430.10">
    <property type="entry name" value="Ammonium transporter AmtB like domains"/>
    <property type="match status" value="1"/>
</dbReference>
<accession>A0ABY6L786</accession>
<feature type="domain" description="Ammonium transporter AmtB-like" evidence="7">
    <location>
        <begin position="385"/>
        <end position="566"/>
    </location>
</feature>
<evidence type="ECO:0000256" key="3">
    <source>
        <dbReference type="ARBA" id="ARBA00022989"/>
    </source>
</evidence>
<proteinExistence type="predicted"/>
<evidence type="ECO:0000313" key="9">
    <source>
        <dbReference type="EMBL" id="UYV75300.1"/>
    </source>
</evidence>
<feature type="region of interest" description="Disordered" evidence="5">
    <location>
        <begin position="216"/>
        <end position="284"/>
    </location>
</feature>